<evidence type="ECO:0000313" key="2">
    <source>
        <dbReference type="Proteomes" id="UP001152484"/>
    </source>
</evidence>
<proteinExistence type="predicted"/>
<dbReference type="EMBL" id="CAMAPE010000038">
    <property type="protein sequence ID" value="CAH9099798.1"/>
    <property type="molecule type" value="Genomic_DNA"/>
</dbReference>
<name>A0A9P1EE18_CUSEU</name>
<sequence length="103" mass="11969">MDLLEHCMWLYIIGGHSMSAICLREILRCRHLPGRFGAPYFRPPVRGAVNPEGRQRKEKSSILQTLQVLPHPPLPYILLEECRANLQQNCNHGWLNRLLKDSR</sequence>
<protein>
    <submittedName>
        <fullName evidence="1">Uncharacterized protein</fullName>
    </submittedName>
</protein>
<dbReference type="Proteomes" id="UP001152484">
    <property type="component" value="Unassembled WGS sequence"/>
</dbReference>
<reference evidence="1" key="1">
    <citation type="submission" date="2022-07" db="EMBL/GenBank/DDBJ databases">
        <authorList>
            <person name="Macas J."/>
            <person name="Novak P."/>
            <person name="Neumann P."/>
        </authorList>
    </citation>
    <scope>NUCLEOTIDE SEQUENCE</scope>
</reference>
<comment type="caution">
    <text evidence="1">The sequence shown here is derived from an EMBL/GenBank/DDBJ whole genome shotgun (WGS) entry which is preliminary data.</text>
</comment>
<gene>
    <name evidence="1" type="ORF">CEURO_LOCUS14629</name>
</gene>
<keyword evidence="2" id="KW-1185">Reference proteome</keyword>
<evidence type="ECO:0000313" key="1">
    <source>
        <dbReference type="EMBL" id="CAH9099798.1"/>
    </source>
</evidence>
<accession>A0A9P1EE18</accession>
<organism evidence="1 2">
    <name type="scientific">Cuscuta europaea</name>
    <name type="common">European dodder</name>
    <dbReference type="NCBI Taxonomy" id="41803"/>
    <lineage>
        <taxon>Eukaryota</taxon>
        <taxon>Viridiplantae</taxon>
        <taxon>Streptophyta</taxon>
        <taxon>Embryophyta</taxon>
        <taxon>Tracheophyta</taxon>
        <taxon>Spermatophyta</taxon>
        <taxon>Magnoliopsida</taxon>
        <taxon>eudicotyledons</taxon>
        <taxon>Gunneridae</taxon>
        <taxon>Pentapetalae</taxon>
        <taxon>asterids</taxon>
        <taxon>lamiids</taxon>
        <taxon>Solanales</taxon>
        <taxon>Convolvulaceae</taxon>
        <taxon>Cuscuteae</taxon>
        <taxon>Cuscuta</taxon>
        <taxon>Cuscuta subgen. Cuscuta</taxon>
    </lineage>
</organism>
<dbReference type="AlphaFoldDB" id="A0A9P1EE18"/>